<sequence length="769" mass="79330">MAFQTRALSRFATSDRVRQGKSNLYVYSTPDSATDVMAPDYFKSAIRPFGLGIGDVMFCTTGTDNTPAFRQLVITAASKTAISLLDVVSGAVGGGSSGTGGGVLGPLTASFAAGAPAGTLVAAITGLAQDETIASITPNDGRLALDGTRRNLLVGLSASAAGTIAATLTTSMGRALAINLTVSEAIPVVLGLVTKTADGSVGQTYTGPAWSSPQWYRETLASPKTRTAIEGATARTYVATADDVGFRLVMAGTDAGIVKVAAPYAVVLAAPIVLESFDSVASLSVSTAGNPALAVDAADKVQGTGSVVATGQGSGNRLMRTLGALTGIAGVGNLAGLGTLAWLREELNPYASLGGEGSIRVDQTTGTPAVGGQLSGAQFLNAHKGKVWNSVRPDQLAYLQAKDPAASWKVSFDRSSSTSAPHVQRTRYDALVAKAGCRPTLILGFDDGLNIDDAVAEMAARSIGATLYIPSEVIDNRSSSSILTWDAVKAYQAQGMDIQADGTPGDSSMVTGKANPAETIALLKAGRTRIMEMVPGSDPRHFCYPNGHTDAYVANSPNPIPDHRIYKGGAATGTSGSAVLTGLTDTTGLAAGMAAAGFGVPAGTRIASVDSATQITLTNALTAALTTVAVWDDSGPFFLDKLQDAIRADGTFRTGRTTNFDTFHSRFGIAGRDLLMPAYSMSNGSLGTLTPEQLADQAVGRLDAMVSRRENAEFYLHAVKENGRQTLDTPLSTFKTFLDAVVSRRDAGSLDVLTKAQWWARDGGASCPV</sequence>
<dbReference type="Proteomes" id="UP000265750">
    <property type="component" value="Unassembled WGS sequence"/>
</dbReference>
<dbReference type="OrthoDB" id="9782872at2"/>
<comment type="caution">
    <text evidence="1">The sequence shown here is derived from an EMBL/GenBank/DDBJ whole genome shotgun (WGS) entry which is preliminary data.</text>
</comment>
<organism evidence="1 2">
    <name type="scientific">Aureimonas flava</name>
    <dbReference type="NCBI Taxonomy" id="2320271"/>
    <lineage>
        <taxon>Bacteria</taxon>
        <taxon>Pseudomonadati</taxon>
        <taxon>Pseudomonadota</taxon>
        <taxon>Alphaproteobacteria</taxon>
        <taxon>Hyphomicrobiales</taxon>
        <taxon>Aurantimonadaceae</taxon>
        <taxon>Aureimonas</taxon>
    </lineage>
</organism>
<name>A0A3A1WQB1_9HYPH</name>
<dbReference type="Gene3D" id="2.60.40.2700">
    <property type="match status" value="1"/>
</dbReference>
<accession>A0A3A1WQB1</accession>
<dbReference type="RefSeq" id="WP_119537931.1">
    <property type="nucleotide sequence ID" value="NZ_QYRN01000001.1"/>
</dbReference>
<reference evidence="2" key="1">
    <citation type="submission" date="2018-09" db="EMBL/GenBank/DDBJ databases">
        <authorList>
            <person name="Tuo L."/>
        </authorList>
    </citation>
    <scope>NUCLEOTIDE SEQUENCE [LARGE SCALE GENOMIC DNA]</scope>
    <source>
        <strain evidence="2">M2BS4Y-1</strain>
    </source>
</reference>
<proteinExistence type="predicted"/>
<dbReference type="EMBL" id="QYRN01000001">
    <property type="protein sequence ID" value="RIY03273.1"/>
    <property type="molecule type" value="Genomic_DNA"/>
</dbReference>
<evidence type="ECO:0000313" key="2">
    <source>
        <dbReference type="Proteomes" id="UP000265750"/>
    </source>
</evidence>
<dbReference type="Gene3D" id="3.20.20.370">
    <property type="entry name" value="Glycoside hydrolase/deacetylase"/>
    <property type="match status" value="1"/>
</dbReference>
<dbReference type="GO" id="GO:0005975">
    <property type="term" value="P:carbohydrate metabolic process"/>
    <property type="evidence" value="ECO:0007669"/>
    <property type="project" value="InterPro"/>
</dbReference>
<dbReference type="SUPFAM" id="SSF88713">
    <property type="entry name" value="Glycoside hydrolase/deacetylase"/>
    <property type="match status" value="1"/>
</dbReference>
<dbReference type="InterPro" id="IPR011330">
    <property type="entry name" value="Glyco_hydro/deAcase_b/a-brl"/>
</dbReference>
<dbReference type="AlphaFoldDB" id="A0A3A1WQB1"/>
<evidence type="ECO:0000313" key="1">
    <source>
        <dbReference type="EMBL" id="RIY03273.1"/>
    </source>
</evidence>
<keyword evidence="2" id="KW-1185">Reference proteome</keyword>
<protein>
    <submittedName>
        <fullName evidence="1">Uncharacterized protein</fullName>
    </submittedName>
</protein>
<gene>
    <name evidence="1" type="ORF">D3218_00410</name>
</gene>